<dbReference type="Gramene" id="C.cajan_40178.t">
    <property type="protein sequence ID" value="C.cajan_40178.t"/>
    <property type="gene ID" value="C.cajan_40178"/>
</dbReference>
<evidence type="ECO:0000256" key="2">
    <source>
        <dbReference type="SAM" id="Phobius"/>
    </source>
</evidence>
<feature type="transmembrane region" description="Helical" evidence="2">
    <location>
        <begin position="88"/>
        <end position="107"/>
    </location>
</feature>
<dbReference type="STRING" id="3821.A0A151R6G7"/>
<dbReference type="OMA" id="KDHCAHA"/>
<dbReference type="PANTHER" id="PTHR47353">
    <property type="entry name" value="THIOREDOXIN-LIKE PROTEIN HCF164, CHLOROPLASTIC"/>
    <property type="match status" value="1"/>
</dbReference>
<dbReference type="GO" id="GO:0016671">
    <property type="term" value="F:oxidoreductase activity, acting on a sulfur group of donors, disulfide as acceptor"/>
    <property type="evidence" value="ECO:0007669"/>
    <property type="project" value="TreeGrafter"/>
</dbReference>
<gene>
    <name evidence="3" type="ORF">KK1_040528</name>
</gene>
<dbReference type="InterPro" id="IPR044241">
    <property type="entry name" value="TxlA/HCF164"/>
</dbReference>
<dbReference type="GO" id="GO:0010190">
    <property type="term" value="P:cytochrome b6f complex assembly"/>
    <property type="evidence" value="ECO:0007669"/>
    <property type="project" value="TreeGrafter"/>
</dbReference>
<proteinExistence type="predicted"/>
<accession>A0A151R6G7</accession>
<reference evidence="3" key="1">
    <citation type="journal article" date="2012" name="Nat. Biotechnol.">
        <title>Draft genome sequence of pigeonpea (Cajanus cajan), an orphan legume crop of resource-poor farmers.</title>
        <authorList>
            <person name="Varshney R.K."/>
            <person name="Chen W."/>
            <person name="Li Y."/>
            <person name="Bharti A.K."/>
            <person name="Saxena R.K."/>
            <person name="Schlueter J.A."/>
            <person name="Donoghue M.T."/>
            <person name="Azam S."/>
            <person name="Fan G."/>
            <person name="Whaley A.M."/>
            <person name="Farmer A.D."/>
            <person name="Sheridan J."/>
            <person name="Iwata A."/>
            <person name="Tuteja R."/>
            <person name="Penmetsa R.V."/>
            <person name="Wu W."/>
            <person name="Upadhyaya H.D."/>
            <person name="Yang S.P."/>
            <person name="Shah T."/>
            <person name="Saxena K.B."/>
            <person name="Michael T."/>
            <person name="McCombie W.R."/>
            <person name="Yang B."/>
            <person name="Zhang G."/>
            <person name="Yang H."/>
            <person name="Wang J."/>
            <person name="Spillane C."/>
            <person name="Cook D.R."/>
            <person name="May G.D."/>
            <person name="Xu X."/>
            <person name="Jackson S.A."/>
        </authorList>
    </citation>
    <scope>NUCLEOTIDE SEQUENCE [LARGE SCALE GENOMIC DNA]</scope>
</reference>
<feature type="compositionally biased region" description="Basic and acidic residues" evidence="1">
    <location>
        <begin position="55"/>
        <end position="71"/>
    </location>
</feature>
<keyword evidence="2" id="KW-0812">Transmembrane</keyword>
<dbReference type="InterPro" id="IPR036249">
    <property type="entry name" value="Thioredoxin-like_sf"/>
</dbReference>
<keyword evidence="2" id="KW-1133">Transmembrane helix</keyword>
<dbReference type="AlphaFoldDB" id="A0A151R6G7"/>
<keyword evidence="2" id="KW-0472">Membrane</keyword>
<dbReference type="GO" id="GO:0009535">
    <property type="term" value="C:chloroplast thylakoid membrane"/>
    <property type="evidence" value="ECO:0007669"/>
    <property type="project" value="TreeGrafter"/>
</dbReference>
<dbReference type="PANTHER" id="PTHR47353:SF1">
    <property type="entry name" value="THIOREDOXIN-LIKE PROTEIN HCF164, CHLOROPLASTIC"/>
    <property type="match status" value="1"/>
</dbReference>
<feature type="region of interest" description="Disordered" evidence="1">
    <location>
        <begin position="46"/>
        <end position="78"/>
    </location>
</feature>
<evidence type="ECO:0000313" key="4">
    <source>
        <dbReference type="Proteomes" id="UP000075243"/>
    </source>
</evidence>
<evidence type="ECO:0000256" key="1">
    <source>
        <dbReference type="SAM" id="MobiDB-lite"/>
    </source>
</evidence>
<protein>
    <submittedName>
        <fullName evidence="3">Uncharacterized protein</fullName>
    </submittedName>
</protein>
<evidence type="ECO:0000313" key="3">
    <source>
        <dbReference type="EMBL" id="KYP38234.1"/>
    </source>
</evidence>
<keyword evidence="4" id="KW-1185">Reference proteome</keyword>
<dbReference type="EMBL" id="KQ484022">
    <property type="protein sequence ID" value="KYP38234.1"/>
    <property type="molecule type" value="Genomic_DNA"/>
</dbReference>
<dbReference type="Proteomes" id="UP000075243">
    <property type="component" value="Unassembled WGS sequence"/>
</dbReference>
<sequence length="154" mass="17052">MAHLSLNLQSLNLFRSCLQIPQPPQIVANPLQRHNTRKVNTLACQTNPNLGQSSTKEKSIAEHANSKERISPKVGPPKFPNKDIKKKIAIVSFLGAIGLLLSTRLHFFDGNNVTLKDHCAHALPSQEARPNRKPTVVEFDGDWCEVCGELDPDV</sequence>
<organism evidence="3 4">
    <name type="scientific">Cajanus cajan</name>
    <name type="common">Pigeon pea</name>
    <name type="synonym">Cajanus indicus</name>
    <dbReference type="NCBI Taxonomy" id="3821"/>
    <lineage>
        <taxon>Eukaryota</taxon>
        <taxon>Viridiplantae</taxon>
        <taxon>Streptophyta</taxon>
        <taxon>Embryophyta</taxon>
        <taxon>Tracheophyta</taxon>
        <taxon>Spermatophyta</taxon>
        <taxon>Magnoliopsida</taxon>
        <taxon>eudicotyledons</taxon>
        <taxon>Gunneridae</taxon>
        <taxon>Pentapetalae</taxon>
        <taxon>rosids</taxon>
        <taxon>fabids</taxon>
        <taxon>Fabales</taxon>
        <taxon>Fabaceae</taxon>
        <taxon>Papilionoideae</taxon>
        <taxon>50 kb inversion clade</taxon>
        <taxon>NPAAA clade</taxon>
        <taxon>indigoferoid/millettioid clade</taxon>
        <taxon>Phaseoleae</taxon>
        <taxon>Cajanus</taxon>
    </lineage>
</organism>
<name>A0A151R6G7_CAJCA</name>
<dbReference type="SUPFAM" id="SSF52833">
    <property type="entry name" value="Thioredoxin-like"/>
    <property type="match status" value="1"/>
</dbReference>